<evidence type="ECO:0000313" key="4">
    <source>
        <dbReference type="Proteomes" id="UP000002358"/>
    </source>
</evidence>
<sequence>MTNARREEVEEDESGQTRPLRLDELPLEILLLIFDYCHAFDLVRLSGVCTRFYDVAHDEVLWYKRSKQTLATNQVSKRFRSRCNPVLGPRTKWQITHNWEYGRYQKNVLFSQKIKLMPWIQLTDKELWWSGGNQMFGFRRSDPFNLGNKIFHENTRSDICKFVVRDDYIISGHRDGSIKYWMKNVLYGGNHFYGSIERAHSRDVDAVDETGDLVISGSADGVVKAWTSPKNQDIISNYINNLPLTSVRVNDRIWALAADPTGTKLAVGSSGTTGPPLYICNIMDFNRSETMNHPWRQGAGILDMVWDSPHILLTCGYDTCVRKWDLRVNKCVGVWSDPTDATIYCISSDYNYTMVTGTQFNCKAVLWDQRRPQYVQLYFMNLRRMSSPIYSVSFDSSHLYGATDQNVIEVKFSGQPNVKKNYREIMKYDAV</sequence>
<evidence type="ECO:0000256" key="1">
    <source>
        <dbReference type="PROSITE-ProRule" id="PRU00221"/>
    </source>
</evidence>
<dbReference type="Pfam" id="PF00400">
    <property type="entry name" value="WD40"/>
    <property type="match status" value="1"/>
</dbReference>
<dbReference type="SMR" id="A0A7M7G880"/>
<dbReference type="PROSITE" id="PS50082">
    <property type="entry name" value="WD_REPEATS_2"/>
    <property type="match status" value="1"/>
</dbReference>
<name>A0A7M7G880_NASVI</name>
<proteinExistence type="predicted"/>
<dbReference type="PROSITE" id="PS50181">
    <property type="entry name" value="FBOX"/>
    <property type="match status" value="1"/>
</dbReference>
<feature type="domain" description="F-box" evidence="2">
    <location>
        <begin position="19"/>
        <end position="65"/>
    </location>
</feature>
<dbReference type="InParanoid" id="A0A7M7G880"/>
<dbReference type="SUPFAM" id="SSF81383">
    <property type="entry name" value="F-box domain"/>
    <property type="match status" value="1"/>
</dbReference>
<dbReference type="Proteomes" id="UP000002358">
    <property type="component" value="Chromosome 4"/>
</dbReference>
<keyword evidence="4" id="KW-1185">Reference proteome</keyword>
<dbReference type="KEGG" id="nvi:100123277"/>
<dbReference type="InterPro" id="IPR001680">
    <property type="entry name" value="WD40_rpt"/>
</dbReference>
<dbReference type="EnsemblMetazoa" id="XM_001606844">
    <property type="protein sequence ID" value="XP_001606894"/>
    <property type="gene ID" value="LOC100123277"/>
</dbReference>
<dbReference type="SMART" id="SM00320">
    <property type="entry name" value="WD40"/>
    <property type="match status" value="5"/>
</dbReference>
<dbReference type="Gene3D" id="1.20.1280.50">
    <property type="match status" value="1"/>
</dbReference>
<dbReference type="GO" id="GO:0019005">
    <property type="term" value="C:SCF ubiquitin ligase complex"/>
    <property type="evidence" value="ECO:0007669"/>
    <property type="project" value="TreeGrafter"/>
</dbReference>
<dbReference type="InterPro" id="IPR036047">
    <property type="entry name" value="F-box-like_dom_sf"/>
</dbReference>
<dbReference type="InterPro" id="IPR036322">
    <property type="entry name" value="WD40_repeat_dom_sf"/>
</dbReference>
<dbReference type="GO" id="GO:0031146">
    <property type="term" value="P:SCF-dependent proteasomal ubiquitin-dependent protein catabolic process"/>
    <property type="evidence" value="ECO:0007669"/>
    <property type="project" value="TreeGrafter"/>
</dbReference>
<dbReference type="PANTHER" id="PTHR14381:SF1">
    <property type="entry name" value="F-BOX_WD REPEAT-CONTAINING PROTEIN 4"/>
    <property type="match status" value="1"/>
</dbReference>
<dbReference type="Gene3D" id="2.130.10.10">
    <property type="entry name" value="YVTN repeat-like/Quinoprotein amine dehydrogenase"/>
    <property type="match status" value="2"/>
</dbReference>
<dbReference type="SMART" id="SM00256">
    <property type="entry name" value="FBOX"/>
    <property type="match status" value="1"/>
</dbReference>
<feature type="repeat" description="WD" evidence="1">
    <location>
        <begin position="197"/>
        <end position="236"/>
    </location>
</feature>
<dbReference type="InterPro" id="IPR001810">
    <property type="entry name" value="F-box_dom"/>
</dbReference>
<gene>
    <name evidence="3" type="primary">100123277</name>
</gene>
<dbReference type="InterPro" id="IPR052301">
    <property type="entry name" value="SCF_F-box/WD-repeat"/>
</dbReference>
<accession>A0A7M7G880</accession>
<evidence type="ECO:0000259" key="2">
    <source>
        <dbReference type="PROSITE" id="PS50181"/>
    </source>
</evidence>
<organism evidence="3 4">
    <name type="scientific">Nasonia vitripennis</name>
    <name type="common">Parasitic wasp</name>
    <dbReference type="NCBI Taxonomy" id="7425"/>
    <lineage>
        <taxon>Eukaryota</taxon>
        <taxon>Metazoa</taxon>
        <taxon>Ecdysozoa</taxon>
        <taxon>Arthropoda</taxon>
        <taxon>Hexapoda</taxon>
        <taxon>Insecta</taxon>
        <taxon>Pterygota</taxon>
        <taxon>Neoptera</taxon>
        <taxon>Endopterygota</taxon>
        <taxon>Hymenoptera</taxon>
        <taxon>Apocrita</taxon>
        <taxon>Proctotrupomorpha</taxon>
        <taxon>Chalcidoidea</taxon>
        <taxon>Pteromalidae</taxon>
        <taxon>Pteromalinae</taxon>
        <taxon>Nasonia</taxon>
    </lineage>
</organism>
<dbReference type="SUPFAM" id="SSF50978">
    <property type="entry name" value="WD40 repeat-like"/>
    <property type="match status" value="1"/>
</dbReference>
<reference evidence="3" key="1">
    <citation type="submission" date="2021-01" db="UniProtKB">
        <authorList>
            <consortium name="EnsemblMetazoa"/>
        </authorList>
    </citation>
    <scope>IDENTIFICATION</scope>
</reference>
<evidence type="ECO:0000313" key="3">
    <source>
        <dbReference type="EnsemblMetazoa" id="XP_001606894"/>
    </source>
</evidence>
<dbReference type="AlphaFoldDB" id="A0A7M7G880"/>
<dbReference type="InterPro" id="IPR015943">
    <property type="entry name" value="WD40/YVTN_repeat-like_dom_sf"/>
</dbReference>
<dbReference type="FunCoup" id="A0A7M7G880">
    <property type="interactions" value="88"/>
</dbReference>
<keyword evidence="1" id="KW-0853">WD repeat</keyword>
<dbReference type="OMA" id="LTHFDMV"/>
<dbReference type="OrthoDB" id="435188at2759"/>
<dbReference type="PANTHER" id="PTHR14381">
    <property type="entry name" value="DACTYLIN"/>
    <property type="match status" value="1"/>
</dbReference>
<protein>
    <recommendedName>
        <fullName evidence="2">F-box domain-containing protein</fullName>
    </recommendedName>
</protein>
<dbReference type="FunFam" id="2.130.10.10:FF:002194">
    <property type="entry name" value="Uncharacterized protein"/>
    <property type="match status" value="1"/>
</dbReference>
<dbReference type="Pfam" id="PF12937">
    <property type="entry name" value="F-box-like"/>
    <property type="match status" value="1"/>
</dbReference>